<evidence type="ECO:0000259" key="9">
    <source>
        <dbReference type="PROSITE" id="PS50929"/>
    </source>
</evidence>
<evidence type="ECO:0000256" key="3">
    <source>
        <dbReference type="ARBA" id="ARBA00022741"/>
    </source>
</evidence>
<dbReference type="RefSeq" id="WP_087107310.1">
    <property type="nucleotide sequence ID" value="NZ_FUKM01000028.1"/>
</dbReference>
<dbReference type="PANTHER" id="PTHR43394">
    <property type="entry name" value="ATP-DEPENDENT PERMEASE MDL1, MITOCHONDRIAL"/>
    <property type="match status" value="1"/>
</dbReference>
<dbReference type="PROSITE" id="PS50893">
    <property type="entry name" value="ABC_TRANSPORTER_2"/>
    <property type="match status" value="1"/>
</dbReference>
<dbReference type="PANTHER" id="PTHR43394:SF1">
    <property type="entry name" value="ATP-BINDING CASSETTE SUB-FAMILY B MEMBER 10, MITOCHONDRIAL"/>
    <property type="match status" value="1"/>
</dbReference>
<name>A0A1R4HWG0_9GAMM</name>
<gene>
    <name evidence="10" type="ORF">CZ787_06440</name>
</gene>
<evidence type="ECO:0000256" key="1">
    <source>
        <dbReference type="ARBA" id="ARBA00004651"/>
    </source>
</evidence>
<dbReference type="InterPro" id="IPR039421">
    <property type="entry name" value="Type_1_exporter"/>
</dbReference>
<dbReference type="PROSITE" id="PS50929">
    <property type="entry name" value="ABC_TM1F"/>
    <property type="match status" value="1"/>
</dbReference>
<dbReference type="PROSITE" id="PS00211">
    <property type="entry name" value="ABC_TRANSPORTER_1"/>
    <property type="match status" value="1"/>
</dbReference>
<evidence type="ECO:0000313" key="10">
    <source>
        <dbReference type="EMBL" id="SJN11714.1"/>
    </source>
</evidence>
<dbReference type="Pfam" id="PF00664">
    <property type="entry name" value="ABC_membrane"/>
    <property type="match status" value="1"/>
</dbReference>
<dbReference type="InterPro" id="IPR014223">
    <property type="entry name" value="ABC_CydC/D"/>
</dbReference>
<organism evidence="10 11">
    <name type="scientific">Halomonas citrativorans</name>
    <dbReference type="NCBI Taxonomy" id="2742612"/>
    <lineage>
        <taxon>Bacteria</taxon>
        <taxon>Pseudomonadati</taxon>
        <taxon>Pseudomonadota</taxon>
        <taxon>Gammaproteobacteria</taxon>
        <taxon>Oceanospirillales</taxon>
        <taxon>Halomonadaceae</taxon>
        <taxon>Halomonas</taxon>
    </lineage>
</organism>
<dbReference type="NCBIfam" id="TIGR02868">
    <property type="entry name" value="CydC"/>
    <property type="match status" value="1"/>
</dbReference>
<dbReference type="GO" id="GO:0005524">
    <property type="term" value="F:ATP binding"/>
    <property type="evidence" value="ECO:0007669"/>
    <property type="project" value="UniProtKB-KW"/>
</dbReference>
<feature type="transmembrane region" description="Helical" evidence="7">
    <location>
        <begin position="289"/>
        <end position="309"/>
    </location>
</feature>
<dbReference type="InterPro" id="IPR017871">
    <property type="entry name" value="ABC_transporter-like_CS"/>
</dbReference>
<keyword evidence="4 10" id="KW-0067">ATP-binding</keyword>
<feature type="transmembrane region" description="Helical" evidence="7">
    <location>
        <begin position="156"/>
        <end position="177"/>
    </location>
</feature>
<dbReference type="GO" id="GO:0005886">
    <property type="term" value="C:plasma membrane"/>
    <property type="evidence" value="ECO:0007669"/>
    <property type="project" value="UniProtKB-SubCell"/>
</dbReference>
<dbReference type="GO" id="GO:0015421">
    <property type="term" value="F:ABC-type oligopeptide transporter activity"/>
    <property type="evidence" value="ECO:0007669"/>
    <property type="project" value="TreeGrafter"/>
</dbReference>
<proteinExistence type="predicted"/>
<dbReference type="GO" id="GO:0034775">
    <property type="term" value="P:glutathione transmembrane transport"/>
    <property type="evidence" value="ECO:0007669"/>
    <property type="project" value="InterPro"/>
</dbReference>
<dbReference type="Gene3D" id="1.20.1560.10">
    <property type="entry name" value="ABC transporter type 1, transmembrane domain"/>
    <property type="match status" value="1"/>
</dbReference>
<dbReference type="SMART" id="SM00382">
    <property type="entry name" value="AAA"/>
    <property type="match status" value="1"/>
</dbReference>
<keyword evidence="6 7" id="KW-0472">Membrane</keyword>
<dbReference type="InterPro" id="IPR036640">
    <property type="entry name" value="ABC1_TM_sf"/>
</dbReference>
<protein>
    <submittedName>
        <fullName evidence="10">Transport ATP-binding protein CydC</fullName>
    </submittedName>
</protein>
<evidence type="ECO:0000256" key="6">
    <source>
        <dbReference type="ARBA" id="ARBA00023136"/>
    </source>
</evidence>
<keyword evidence="5 7" id="KW-1133">Transmembrane helix</keyword>
<accession>A0A1R4HWG0</accession>
<evidence type="ECO:0000256" key="4">
    <source>
        <dbReference type="ARBA" id="ARBA00022840"/>
    </source>
</evidence>
<feature type="transmembrane region" description="Helical" evidence="7">
    <location>
        <begin position="57"/>
        <end position="80"/>
    </location>
</feature>
<dbReference type="Pfam" id="PF00005">
    <property type="entry name" value="ABC_tran"/>
    <property type="match status" value="1"/>
</dbReference>
<dbReference type="SUPFAM" id="SSF90123">
    <property type="entry name" value="ABC transporter transmembrane region"/>
    <property type="match status" value="1"/>
</dbReference>
<keyword evidence="2 7" id="KW-0812">Transmembrane</keyword>
<dbReference type="GO" id="GO:0016887">
    <property type="term" value="F:ATP hydrolysis activity"/>
    <property type="evidence" value="ECO:0007669"/>
    <property type="project" value="InterPro"/>
</dbReference>
<evidence type="ECO:0000313" key="11">
    <source>
        <dbReference type="Proteomes" id="UP000196331"/>
    </source>
</evidence>
<dbReference type="AlphaFoldDB" id="A0A1R4HWG0"/>
<dbReference type="InterPro" id="IPR003593">
    <property type="entry name" value="AAA+_ATPase"/>
</dbReference>
<dbReference type="SUPFAM" id="SSF52540">
    <property type="entry name" value="P-loop containing nucleoside triphosphate hydrolases"/>
    <property type="match status" value="1"/>
</dbReference>
<comment type="caution">
    <text evidence="10">The sequence shown here is derived from an EMBL/GenBank/DDBJ whole genome shotgun (WGS) entry which is preliminary data.</text>
</comment>
<dbReference type="InterPro" id="IPR027417">
    <property type="entry name" value="P-loop_NTPase"/>
</dbReference>
<dbReference type="Gene3D" id="3.40.50.300">
    <property type="entry name" value="P-loop containing nucleotide triphosphate hydrolases"/>
    <property type="match status" value="1"/>
</dbReference>
<feature type="domain" description="ABC transporter" evidence="8">
    <location>
        <begin position="355"/>
        <end position="575"/>
    </location>
</feature>
<comment type="subcellular location">
    <subcellularLocation>
        <location evidence="1">Cell membrane</location>
        <topology evidence="1">Multi-pass membrane protein</topology>
    </subcellularLocation>
</comment>
<keyword evidence="3" id="KW-0547">Nucleotide-binding</keyword>
<dbReference type="InterPro" id="IPR003439">
    <property type="entry name" value="ABC_transporter-like_ATP-bd"/>
</dbReference>
<dbReference type="InterPro" id="IPR011527">
    <property type="entry name" value="ABC1_TM_dom"/>
</dbReference>
<evidence type="ECO:0000256" key="7">
    <source>
        <dbReference type="SAM" id="Phobius"/>
    </source>
</evidence>
<feature type="transmembrane region" description="Helical" evidence="7">
    <location>
        <begin position="263"/>
        <end position="283"/>
    </location>
</feature>
<feature type="transmembrane region" description="Helical" evidence="7">
    <location>
        <begin position="33"/>
        <end position="51"/>
    </location>
</feature>
<dbReference type="OrthoDB" id="6336411at2"/>
<sequence length="575" mass="62344">MEPNASSQKSELSQAHQALSPWVALMMKRRRRFAIGALLICLTLTAGLSLLGLSGWFITACALAGIAFLLGLPVQLDVYVPGGGIRFFALLRTVARYIERLYNHDTVLRLLADLRYRVFGQLMRLDEAALRRERVSDWLGRLTADIDALDNLYLRLLMPPLVSLVVIVGLTLFIAIWLPALALWVGVALLILWASVTYGMARLGYVHSHRQVADQEGLRRLVVDQLQASAELIAYRSANWHRQHVEAHEEAALDNQRRLGRSIAIGNSLISVITGLLLLSVVWLGGMLVASGVITGPILVMLLLVILGVNEVFVPLPGAFAHLGGSAAAAERLNALGSEGQQGQQQSFSDQQLGLEMQGVTHCYPSSLMPALDSVSFHLAAGEWALITGRSGAGKSTLAALLTGRLAPSKGVVNVGGCVPAAVPEQERSQRIALLTQQVDLFDASLEENLRLGNPDADDEALWDVLKAVALDGWAQSLPGQLQTPVGERGQQLSGGQARRVALARLLLMDPSVVILDEPFAAIDHDTAVIVANTLSRWLVGRTTIFFVHHEVGRLLTRQITHHWHLSAGKLSPGK</sequence>
<dbReference type="Proteomes" id="UP000196331">
    <property type="component" value="Unassembled WGS sequence"/>
</dbReference>
<evidence type="ECO:0000256" key="2">
    <source>
        <dbReference type="ARBA" id="ARBA00022692"/>
    </source>
</evidence>
<feature type="domain" description="ABC transmembrane type-1" evidence="9">
    <location>
        <begin position="34"/>
        <end position="325"/>
    </location>
</feature>
<dbReference type="GO" id="GO:0045454">
    <property type="term" value="P:cell redox homeostasis"/>
    <property type="evidence" value="ECO:0007669"/>
    <property type="project" value="InterPro"/>
</dbReference>
<evidence type="ECO:0000256" key="5">
    <source>
        <dbReference type="ARBA" id="ARBA00022989"/>
    </source>
</evidence>
<dbReference type="EMBL" id="FUKM01000028">
    <property type="protein sequence ID" value="SJN11714.1"/>
    <property type="molecule type" value="Genomic_DNA"/>
</dbReference>
<reference evidence="10 11" key="1">
    <citation type="submission" date="2017-02" db="EMBL/GenBank/DDBJ databases">
        <authorList>
            <person name="Dridi B."/>
        </authorList>
    </citation>
    <scope>NUCLEOTIDE SEQUENCE [LARGE SCALE GENOMIC DNA]</scope>
    <source>
        <strain evidence="10 11">JB380</strain>
    </source>
</reference>
<evidence type="ECO:0000259" key="8">
    <source>
        <dbReference type="PROSITE" id="PS50893"/>
    </source>
</evidence>
<feature type="transmembrane region" description="Helical" evidence="7">
    <location>
        <begin position="183"/>
        <end position="201"/>
    </location>
</feature>